<protein>
    <submittedName>
        <fullName evidence="1">Uncharacterized protein</fullName>
    </submittedName>
</protein>
<sequence length="47" mass="5716">MWFNYDAVYRMSNQNAAKMSKLLKFCGRQQNQSLHYDKRTLKQIVFI</sequence>
<evidence type="ECO:0000313" key="1">
    <source>
        <dbReference type="EMBL" id="MBW91616.1"/>
    </source>
</evidence>
<dbReference type="EMBL" id="GGEC01011133">
    <property type="protein sequence ID" value="MBW91616.1"/>
    <property type="molecule type" value="Transcribed_RNA"/>
</dbReference>
<reference evidence="1" key="1">
    <citation type="submission" date="2018-02" db="EMBL/GenBank/DDBJ databases">
        <title>Rhizophora mucronata_Transcriptome.</title>
        <authorList>
            <person name="Meera S.P."/>
            <person name="Sreeshan A."/>
            <person name="Augustine A."/>
        </authorList>
    </citation>
    <scope>NUCLEOTIDE SEQUENCE</scope>
    <source>
        <tissue evidence="1">Leaf</tissue>
    </source>
</reference>
<accession>A0A2P2JDR4</accession>
<proteinExistence type="predicted"/>
<name>A0A2P2JDR4_RHIMU</name>
<organism evidence="1">
    <name type="scientific">Rhizophora mucronata</name>
    <name type="common">Asiatic mangrove</name>
    <dbReference type="NCBI Taxonomy" id="61149"/>
    <lineage>
        <taxon>Eukaryota</taxon>
        <taxon>Viridiplantae</taxon>
        <taxon>Streptophyta</taxon>
        <taxon>Embryophyta</taxon>
        <taxon>Tracheophyta</taxon>
        <taxon>Spermatophyta</taxon>
        <taxon>Magnoliopsida</taxon>
        <taxon>eudicotyledons</taxon>
        <taxon>Gunneridae</taxon>
        <taxon>Pentapetalae</taxon>
        <taxon>rosids</taxon>
        <taxon>fabids</taxon>
        <taxon>Malpighiales</taxon>
        <taxon>Rhizophoraceae</taxon>
        <taxon>Rhizophora</taxon>
    </lineage>
</organism>
<dbReference type="AlphaFoldDB" id="A0A2P2JDR4"/>